<evidence type="ECO:0000313" key="2">
    <source>
        <dbReference type="EMBL" id="KOS36813.1"/>
    </source>
</evidence>
<accession>A0A0M9W9V6</accession>
<evidence type="ECO:0000256" key="1">
    <source>
        <dbReference type="SAM" id="Phobius"/>
    </source>
</evidence>
<keyword evidence="1" id="KW-0472">Membrane</keyword>
<keyword evidence="1" id="KW-0812">Transmembrane</keyword>
<sequence length="99" mass="11642">MGAYVRTHNIRTMLYVVDDNKSVKISVLRIADHIREQKYLRLALVILAILFIFFFFFFFFFSFPAFNPISLCLLRNCTCCNTEMNLKLSASSRRLVSYP</sequence>
<reference evidence="2 3" key="1">
    <citation type="submission" date="2015-08" db="EMBL/GenBank/DDBJ databases">
        <title>Genome sequencing of Penicillium nordicum.</title>
        <authorList>
            <person name="Nguyen H.D."/>
            <person name="Seifert K.A."/>
        </authorList>
    </citation>
    <scope>NUCLEOTIDE SEQUENCE [LARGE SCALE GENOMIC DNA]</scope>
    <source>
        <strain evidence="2 3">DAOMC 185683</strain>
    </source>
</reference>
<keyword evidence="1" id="KW-1133">Transmembrane helix</keyword>
<keyword evidence="3" id="KW-1185">Reference proteome</keyword>
<gene>
    <name evidence="2" type="ORF">ACN38_g12414</name>
</gene>
<dbReference type="AlphaFoldDB" id="A0A0M9W9V6"/>
<dbReference type="Proteomes" id="UP000037696">
    <property type="component" value="Unassembled WGS sequence"/>
</dbReference>
<feature type="transmembrane region" description="Helical" evidence="1">
    <location>
        <begin position="39"/>
        <end position="61"/>
    </location>
</feature>
<dbReference type="EMBL" id="LHQQ01000386">
    <property type="protein sequence ID" value="KOS36813.1"/>
    <property type="molecule type" value="Genomic_DNA"/>
</dbReference>
<protein>
    <submittedName>
        <fullName evidence="2">Uncharacterized protein</fullName>
    </submittedName>
</protein>
<evidence type="ECO:0000313" key="3">
    <source>
        <dbReference type="Proteomes" id="UP000037696"/>
    </source>
</evidence>
<comment type="caution">
    <text evidence="2">The sequence shown here is derived from an EMBL/GenBank/DDBJ whole genome shotgun (WGS) entry which is preliminary data.</text>
</comment>
<organism evidence="2 3">
    <name type="scientific">Penicillium nordicum</name>
    <dbReference type="NCBI Taxonomy" id="229535"/>
    <lineage>
        <taxon>Eukaryota</taxon>
        <taxon>Fungi</taxon>
        <taxon>Dikarya</taxon>
        <taxon>Ascomycota</taxon>
        <taxon>Pezizomycotina</taxon>
        <taxon>Eurotiomycetes</taxon>
        <taxon>Eurotiomycetidae</taxon>
        <taxon>Eurotiales</taxon>
        <taxon>Aspergillaceae</taxon>
        <taxon>Penicillium</taxon>
    </lineage>
</organism>
<name>A0A0M9W9V6_9EURO</name>
<proteinExistence type="predicted"/>